<sequence>MEKRVLTKFYAKLGKSASETYQLIKQVNGEDCLSRSNVSVWRKCISDGRDGIEYDQRSGRPISSRTPEVIEKV</sequence>
<dbReference type="InterPro" id="IPR052709">
    <property type="entry name" value="Transposase-MT_Hybrid"/>
</dbReference>
<evidence type="ECO:0000259" key="1">
    <source>
        <dbReference type="Pfam" id="PF17906"/>
    </source>
</evidence>
<evidence type="ECO:0000313" key="3">
    <source>
        <dbReference type="Proteomes" id="UP000887159"/>
    </source>
</evidence>
<dbReference type="EMBL" id="BMAU01021375">
    <property type="protein sequence ID" value="GFY26284.1"/>
    <property type="molecule type" value="Genomic_DNA"/>
</dbReference>
<gene>
    <name evidence="2" type="primary">NCL1_29265</name>
    <name evidence="2" type="ORF">TNCV_24821</name>
</gene>
<dbReference type="PANTHER" id="PTHR46060:SF1">
    <property type="entry name" value="MARINER MOS1 TRANSPOSASE-LIKE PROTEIN"/>
    <property type="match status" value="1"/>
</dbReference>
<name>A0A8X7BD52_TRICX</name>
<dbReference type="Gene3D" id="1.10.10.1450">
    <property type="match status" value="1"/>
</dbReference>
<reference evidence="2" key="1">
    <citation type="submission" date="2020-08" db="EMBL/GenBank/DDBJ databases">
        <title>Multicomponent nature underlies the extraordinary mechanical properties of spider dragline silk.</title>
        <authorList>
            <person name="Kono N."/>
            <person name="Nakamura H."/>
            <person name="Mori M."/>
            <person name="Yoshida Y."/>
            <person name="Ohtoshi R."/>
            <person name="Malay A.D."/>
            <person name="Moran D.A.P."/>
            <person name="Tomita M."/>
            <person name="Numata K."/>
            <person name="Arakawa K."/>
        </authorList>
    </citation>
    <scope>NUCLEOTIDE SEQUENCE</scope>
</reference>
<evidence type="ECO:0000313" key="2">
    <source>
        <dbReference type="EMBL" id="GFY26284.1"/>
    </source>
</evidence>
<dbReference type="PANTHER" id="PTHR46060">
    <property type="entry name" value="MARINER MOS1 TRANSPOSASE-LIKE PROTEIN"/>
    <property type="match status" value="1"/>
</dbReference>
<accession>A0A8X7BD52</accession>
<organism evidence="2 3">
    <name type="scientific">Trichonephila clavipes</name>
    <name type="common">Golden silk orbweaver</name>
    <name type="synonym">Nephila clavipes</name>
    <dbReference type="NCBI Taxonomy" id="2585209"/>
    <lineage>
        <taxon>Eukaryota</taxon>
        <taxon>Metazoa</taxon>
        <taxon>Ecdysozoa</taxon>
        <taxon>Arthropoda</taxon>
        <taxon>Chelicerata</taxon>
        <taxon>Arachnida</taxon>
        <taxon>Araneae</taxon>
        <taxon>Araneomorphae</taxon>
        <taxon>Entelegynae</taxon>
        <taxon>Araneoidea</taxon>
        <taxon>Nephilidae</taxon>
        <taxon>Trichonephila</taxon>
    </lineage>
</organism>
<proteinExistence type="predicted"/>
<comment type="caution">
    <text evidence="2">The sequence shown here is derived from an EMBL/GenBank/DDBJ whole genome shotgun (WGS) entry which is preliminary data.</text>
</comment>
<keyword evidence="3" id="KW-1185">Reference proteome</keyword>
<dbReference type="Pfam" id="PF17906">
    <property type="entry name" value="HTH_48"/>
    <property type="match status" value="1"/>
</dbReference>
<dbReference type="InterPro" id="IPR041426">
    <property type="entry name" value="Mos1_HTH"/>
</dbReference>
<dbReference type="Proteomes" id="UP000887159">
    <property type="component" value="Unassembled WGS sequence"/>
</dbReference>
<protein>
    <recommendedName>
        <fullName evidence="1">Mos1 transposase HTH domain-containing protein</fullName>
    </recommendedName>
</protein>
<feature type="domain" description="Mos1 transposase HTH" evidence="1">
    <location>
        <begin position="8"/>
        <end position="41"/>
    </location>
</feature>
<dbReference type="AlphaFoldDB" id="A0A8X7BD52"/>